<accession>V5WKM1</accession>
<evidence type="ECO:0000313" key="3">
    <source>
        <dbReference type="Proteomes" id="UP000018680"/>
    </source>
</evidence>
<feature type="region of interest" description="Disordered" evidence="1">
    <location>
        <begin position="1"/>
        <end position="45"/>
    </location>
</feature>
<feature type="compositionally biased region" description="Basic and acidic residues" evidence="1">
    <location>
        <begin position="13"/>
        <end position="25"/>
    </location>
</feature>
<sequence>MTSLGVASFAAGSKEHQDRENEQGKHSPGIRAQIQSPEAGVGKRR</sequence>
<protein>
    <submittedName>
        <fullName evidence="2">Uncharacterized protein</fullName>
    </submittedName>
</protein>
<dbReference type="AlphaFoldDB" id="V5WKM1"/>
<dbReference type="Proteomes" id="UP000018680">
    <property type="component" value="Chromosome"/>
</dbReference>
<keyword evidence="3" id="KW-1185">Reference proteome</keyword>
<organism evidence="2 3">
    <name type="scientific">Salinispira pacifica</name>
    <dbReference type="NCBI Taxonomy" id="1307761"/>
    <lineage>
        <taxon>Bacteria</taxon>
        <taxon>Pseudomonadati</taxon>
        <taxon>Spirochaetota</taxon>
        <taxon>Spirochaetia</taxon>
        <taxon>Spirochaetales</taxon>
        <taxon>Spirochaetaceae</taxon>
        <taxon>Salinispira</taxon>
    </lineage>
</organism>
<gene>
    <name evidence="2" type="ORF">L21SP2_2388</name>
</gene>
<dbReference type="KEGG" id="slr:L21SP2_2388"/>
<evidence type="ECO:0000256" key="1">
    <source>
        <dbReference type="SAM" id="MobiDB-lite"/>
    </source>
</evidence>
<name>V5WKM1_9SPIO</name>
<evidence type="ECO:0000313" key="2">
    <source>
        <dbReference type="EMBL" id="AHC15741.1"/>
    </source>
</evidence>
<dbReference type="HOGENOM" id="CLU_3205086_0_0_12"/>
<proteinExistence type="predicted"/>
<reference evidence="2 3" key="1">
    <citation type="journal article" date="2015" name="Stand. Genomic Sci.">
        <title>Complete genome sequence and description of Salinispira pacifica gen. nov., sp. nov., a novel spirochaete isolated form a hypersaline microbial mat.</title>
        <authorList>
            <person name="Ben Hania W."/>
            <person name="Joseph M."/>
            <person name="Schumann P."/>
            <person name="Bunk B."/>
            <person name="Fiebig A."/>
            <person name="Sproer C."/>
            <person name="Klenk H.P."/>
            <person name="Fardeau M.L."/>
            <person name="Spring S."/>
        </authorList>
    </citation>
    <scope>NUCLEOTIDE SEQUENCE [LARGE SCALE GENOMIC DNA]</scope>
    <source>
        <strain evidence="2 3">L21-RPul-D2</strain>
    </source>
</reference>
<dbReference type="EMBL" id="CP006939">
    <property type="protein sequence ID" value="AHC15741.1"/>
    <property type="molecule type" value="Genomic_DNA"/>
</dbReference>